<comment type="caution">
    <text evidence="2">The sequence shown here is derived from an EMBL/GenBank/DDBJ whole genome shotgun (WGS) entry which is preliminary data.</text>
</comment>
<name>A0ABR2K9N1_9EUKA</name>
<organism evidence="2 3">
    <name type="scientific">Tritrichomonas musculus</name>
    <dbReference type="NCBI Taxonomy" id="1915356"/>
    <lineage>
        <taxon>Eukaryota</taxon>
        <taxon>Metamonada</taxon>
        <taxon>Parabasalia</taxon>
        <taxon>Tritrichomonadida</taxon>
        <taxon>Tritrichomonadidae</taxon>
        <taxon>Tritrichomonas</taxon>
    </lineage>
</organism>
<keyword evidence="1" id="KW-0472">Membrane</keyword>
<feature type="transmembrane region" description="Helical" evidence="1">
    <location>
        <begin position="175"/>
        <end position="193"/>
    </location>
</feature>
<accession>A0ABR2K9N1</accession>
<evidence type="ECO:0000256" key="1">
    <source>
        <dbReference type="SAM" id="Phobius"/>
    </source>
</evidence>
<proteinExistence type="predicted"/>
<reference evidence="2 3" key="1">
    <citation type="submission" date="2024-04" db="EMBL/GenBank/DDBJ databases">
        <title>Tritrichomonas musculus Genome.</title>
        <authorList>
            <person name="Alves-Ferreira E."/>
            <person name="Grigg M."/>
            <person name="Lorenzi H."/>
            <person name="Galac M."/>
        </authorList>
    </citation>
    <scope>NUCLEOTIDE SEQUENCE [LARGE SCALE GENOMIC DNA]</scope>
    <source>
        <strain evidence="2 3">EAF2021</strain>
    </source>
</reference>
<sequence length="240" mass="28408">MSDSPPNICDFSFSALAELTQQYIKQHGKDDSNKERHRIKWMILVTQYQKCVAIQDTLTLIKIKSLIKSLRLLRLQKYFNRFRKLTIKHKWCRLQSKLIINDNYEKFTKRLLKFRDLRVRQAMKTFVNSPEIALPDMNFLVGNAYSKEPVRCLRGEGKFEKVYDPTPQYKRRDSMYLYLIVFVISLLIGLFIYKCNHSSLYNFLRLKDPNPSIPVDGESLFHNVKSPPQKQVIDQVLQII</sequence>
<dbReference type="EMBL" id="JAPFFF010000006">
    <property type="protein sequence ID" value="KAK8887794.1"/>
    <property type="molecule type" value="Genomic_DNA"/>
</dbReference>
<keyword evidence="1" id="KW-0812">Transmembrane</keyword>
<evidence type="ECO:0000313" key="2">
    <source>
        <dbReference type="EMBL" id="KAK8887794.1"/>
    </source>
</evidence>
<keyword evidence="1" id="KW-1133">Transmembrane helix</keyword>
<keyword evidence="3" id="KW-1185">Reference proteome</keyword>
<gene>
    <name evidence="2" type="ORF">M9Y10_038851</name>
</gene>
<protein>
    <submittedName>
        <fullName evidence="2">Uncharacterized protein</fullName>
    </submittedName>
</protein>
<evidence type="ECO:0000313" key="3">
    <source>
        <dbReference type="Proteomes" id="UP001470230"/>
    </source>
</evidence>
<dbReference type="Proteomes" id="UP001470230">
    <property type="component" value="Unassembled WGS sequence"/>
</dbReference>